<dbReference type="EMBL" id="JANPWB010000009">
    <property type="protein sequence ID" value="KAJ1155202.1"/>
    <property type="molecule type" value="Genomic_DNA"/>
</dbReference>
<comment type="caution">
    <text evidence="1">The sequence shown here is derived from an EMBL/GenBank/DDBJ whole genome shotgun (WGS) entry which is preliminary data.</text>
</comment>
<dbReference type="Proteomes" id="UP001066276">
    <property type="component" value="Chromosome 5"/>
</dbReference>
<keyword evidence="2" id="KW-1185">Reference proteome</keyword>
<evidence type="ECO:0000313" key="2">
    <source>
        <dbReference type="Proteomes" id="UP001066276"/>
    </source>
</evidence>
<dbReference type="AlphaFoldDB" id="A0AAV7RRJ3"/>
<name>A0AAV7RRJ3_PLEWA</name>
<evidence type="ECO:0000313" key="1">
    <source>
        <dbReference type="EMBL" id="KAJ1155202.1"/>
    </source>
</evidence>
<sequence length="84" mass="9080">MRETAVRGGAKGHDSLVPGFMGLQTCFVLGVHTHLSGVLRSLLGHWQKRSMALASLHPAPVLPSCEALFSGGHLRLWPDHAPIY</sequence>
<protein>
    <submittedName>
        <fullName evidence="1">Uncharacterized protein</fullName>
    </submittedName>
</protein>
<reference evidence="1" key="1">
    <citation type="journal article" date="2022" name="bioRxiv">
        <title>Sequencing and chromosome-scale assembly of the giantPleurodeles waltlgenome.</title>
        <authorList>
            <person name="Brown T."/>
            <person name="Elewa A."/>
            <person name="Iarovenko S."/>
            <person name="Subramanian E."/>
            <person name="Araus A.J."/>
            <person name="Petzold A."/>
            <person name="Susuki M."/>
            <person name="Suzuki K.-i.T."/>
            <person name="Hayashi T."/>
            <person name="Toyoda A."/>
            <person name="Oliveira C."/>
            <person name="Osipova E."/>
            <person name="Leigh N.D."/>
            <person name="Simon A."/>
            <person name="Yun M.H."/>
        </authorList>
    </citation>
    <scope>NUCLEOTIDE SEQUENCE</scope>
    <source>
        <strain evidence="1">20211129_DDA</strain>
        <tissue evidence="1">Liver</tissue>
    </source>
</reference>
<proteinExistence type="predicted"/>
<organism evidence="1 2">
    <name type="scientific">Pleurodeles waltl</name>
    <name type="common">Iberian ribbed newt</name>
    <dbReference type="NCBI Taxonomy" id="8319"/>
    <lineage>
        <taxon>Eukaryota</taxon>
        <taxon>Metazoa</taxon>
        <taxon>Chordata</taxon>
        <taxon>Craniata</taxon>
        <taxon>Vertebrata</taxon>
        <taxon>Euteleostomi</taxon>
        <taxon>Amphibia</taxon>
        <taxon>Batrachia</taxon>
        <taxon>Caudata</taxon>
        <taxon>Salamandroidea</taxon>
        <taxon>Salamandridae</taxon>
        <taxon>Pleurodelinae</taxon>
        <taxon>Pleurodeles</taxon>
    </lineage>
</organism>
<accession>A0AAV7RRJ3</accession>
<gene>
    <name evidence="1" type="ORF">NDU88_007937</name>
</gene>